<dbReference type="InterPro" id="IPR002716">
    <property type="entry name" value="PIN_dom"/>
</dbReference>
<protein>
    <submittedName>
        <fullName evidence="6">Type II toxin-antitoxin system VapC family toxin</fullName>
    </submittedName>
</protein>
<dbReference type="InterPro" id="IPR041705">
    <property type="entry name" value="PIN_Sll0205"/>
</dbReference>
<reference evidence="7" key="1">
    <citation type="journal article" date="2019" name="Int. J. Syst. Evol. Microbiol.">
        <title>The Global Catalogue of Microorganisms (GCM) 10K type strain sequencing project: providing services to taxonomists for standard genome sequencing and annotation.</title>
        <authorList>
            <consortium name="The Broad Institute Genomics Platform"/>
            <consortium name="The Broad Institute Genome Sequencing Center for Infectious Disease"/>
            <person name="Wu L."/>
            <person name="Ma J."/>
        </authorList>
    </citation>
    <scope>NUCLEOTIDE SEQUENCE [LARGE SCALE GENOMIC DNA]</scope>
    <source>
        <strain evidence="7">CGMCC 1.15277</strain>
    </source>
</reference>
<sequence length="125" mass="13466">MDTHVFLWLVGSPDKVPETTHAALADPDNELLVSAVSAMEVATKTRLGKLPDSGLLATWERRVVEIGATDLPLATAAALTAGTMAWEHRDPFDRLLAAQAIHEAAVFVTVDRAFAHLSAPQVLTW</sequence>
<accession>A0ABW1X2E5</accession>
<proteinExistence type="predicted"/>
<evidence type="ECO:0000256" key="4">
    <source>
        <dbReference type="ARBA" id="ARBA00022842"/>
    </source>
</evidence>
<evidence type="ECO:0000313" key="6">
    <source>
        <dbReference type="EMBL" id="MFC6397501.1"/>
    </source>
</evidence>
<dbReference type="InterPro" id="IPR052919">
    <property type="entry name" value="TA_system_RNase"/>
</dbReference>
<dbReference type="Proteomes" id="UP001596266">
    <property type="component" value="Unassembled WGS sequence"/>
</dbReference>
<dbReference type="Pfam" id="PF01850">
    <property type="entry name" value="PIN"/>
    <property type="match status" value="1"/>
</dbReference>
<dbReference type="EMBL" id="JBHSUA010000020">
    <property type="protein sequence ID" value="MFC6397501.1"/>
    <property type="molecule type" value="Genomic_DNA"/>
</dbReference>
<dbReference type="PANTHER" id="PTHR36173">
    <property type="entry name" value="RIBONUCLEASE VAPC16-RELATED"/>
    <property type="match status" value="1"/>
</dbReference>
<evidence type="ECO:0000256" key="2">
    <source>
        <dbReference type="ARBA" id="ARBA00022723"/>
    </source>
</evidence>
<name>A0ABW1X2E5_9ACTN</name>
<keyword evidence="2" id="KW-0479">Metal-binding</keyword>
<evidence type="ECO:0000259" key="5">
    <source>
        <dbReference type="Pfam" id="PF01850"/>
    </source>
</evidence>
<evidence type="ECO:0000313" key="7">
    <source>
        <dbReference type="Proteomes" id="UP001596266"/>
    </source>
</evidence>
<gene>
    <name evidence="6" type="ORF">ACFP57_10985</name>
</gene>
<comment type="caution">
    <text evidence="6">The sequence shown here is derived from an EMBL/GenBank/DDBJ whole genome shotgun (WGS) entry which is preliminary data.</text>
</comment>
<evidence type="ECO:0000256" key="1">
    <source>
        <dbReference type="ARBA" id="ARBA00022722"/>
    </source>
</evidence>
<dbReference type="InterPro" id="IPR029060">
    <property type="entry name" value="PIN-like_dom_sf"/>
</dbReference>
<organism evidence="6 7">
    <name type="scientific">Luteococcus sanguinis</name>
    <dbReference type="NCBI Taxonomy" id="174038"/>
    <lineage>
        <taxon>Bacteria</taxon>
        <taxon>Bacillati</taxon>
        <taxon>Actinomycetota</taxon>
        <taxon>Actinomycetes</taxon>
        <taxon>Propionibacteriales</taxon>
        <taxon>Propionibacteriaceae</taxon>
        <taxon>Luteococcus</taxon>
    </lineage>
</organism>
<dbReference type="CDD" id="cd09872">
    <property type="entry name" value="PIN_Sll0205-like"/>
    <property type="match status" value="1"/>
</dbReference>
<keyword evidence="1" id="KW-0540">Nuclease</keyword>
<dbReference type="SUPFAM" id="SSF88723">
    <property type="entry name" value="PIN domain-like"/>
    <property type="match status" value="1"/>
</dbReference>
<keyword evidence="4" id="KW-0460">Magnesium</keyword>
<keyword evidence="7" id="KW-1185">Reference proteome</keyword>
<dbReference type="Gene3D" id="3.40.50.1010">
    <property type="entry name" value="5'-nuclease"/>
    <property type="match status" value="1"/>
</dbReference>
<evidence type="ECO:0000256" key="3">
    <source>
        <dbReference type="ARBA" id="ARBA00022801"/>
    </source>
</evidence>
<keyword evidence="3" id="KW-0378">Hydrolase</keyword>
<feature type="domain" description="PIN" evidence="5">
    <location>
        <begin position="2"/>
        <end position="117"/>
    </location>
</feature>
<dbReference type="RefSeq" id="WP_343885798.1">
    <property type="nucleotide sequence ID" value="NZ_BAAAKI010000010.1"/>
</dbReference>
<dbReference type="PANTHER" id="PTHR36173:SF2">
    <property type="entry name" value="RIBONUCLEASE VAPC16"/>
    <property type="match status" value="1"/>
</dbReference>